<dbReference type="GO" id="GO:0005886">
    <property type="term" value="C:plasma membrane"/>
    <property type="evidence" value="ECO:0007669"/>
    <property type="project" value="TreeGrafter"/>
</dbReference>
<evidence type="ECO:0000259" key="10">
    <source>
        <dbReference type="SMART" id="SM00831"/>
    </source>
</evidence>
<dbReference type="GO" id="GO:0030007">
    <property type="term" value="P:intracellular potassium ion homeostasis"/>
    <property type="evidence" value="ECO:0007669"/>
    <property type="project" value="TreeGrafter"/>
</dbReference>
<evidence type="ECO:0000256" key="4">
    <source>
        <dbReference type="ARBA" id="ARBA00022741"/>
    </source>
</evidence>
<dbReference type="GO" id="GO:0036376">
    <property type="term" value="P:sodium ion export across plasma membrane"/>
    <property type="evidence" value="ECO:0007669"/>
    <property type="project" value="TreeGrafter"/>
</dbReference>
<evidence type="ECO:0000256" key="8">
    <source>
        <dbReference type="ARBA" id="ARBA00023136"/>
    </source>
</evidence>
<evidence type="ECO:0000313" key="12">
    <source>
        <dbReference type="Proteomes" id="UP000593737"/>
    </source>
</evidence>
<dbReference type="InterPro" id="IPR006068">
    <property type="entry name" value="ATPase_P-typ_cation-transptr_C"/>
</dbReference>
<dbReference type="PROSITE" id="PS00154">
    <property type="entry name" value="ATPASE_E1_E2"/>
    <property type="match status" value="1"/>
</dbReference>
<proteinExistence type="inferred from homology"/>
<feature type="transmembrane region" description="Helical" evidence="9">
    <location>
        <begin position="742"/>
        <end position="766"/>
    </location>
</feature>
<keyword evidence="8 9" id="KW-0472">Membrane</keyword>
<organism evidence="11 12">
    <name type="scientific">Candidatus Nitrospira kreftii</name>
    <dbReference type="NCBI Taxonomy" id="2652173"/>
    <lineage>
        <taxon>Bacteria</taxon>
        <taxon>Pseudomonadati</taxon>
        <taxon>Nitrospirota</taxon>
        <taxon>Nitrospiria</taxon>
        <taxon>Nitrospirales</taxon>
        <taxon>Nitrospiraceae</taxon>
        <taxon>Nitrospira</taxon>
    </lineage>
</organism>
<dbReference type="SUPFAM" id="SSF56784">
    <property type="entry name" value="HAD-like"/>
    <property type="match status" value="1"/>
</dbReference>
<feature type="transmembrane region" description="Helical" evidence="9">
    <location>
        <begin position="813"/>
        <end position="835"/>
    </location>
</feature>
<dbReference type="SMART" id="SM00831">
    <property type="entry name" value="Cation_ATPase_N"/>
    <property type="match status" value="1"/>
</dbReference>
<reference evidence="11 12" key="1">
    <citation type="journal article" date="2020" name="ISME J.">
        <title>Enrichment and physiological characterization of a novel comammox Nitrospira indicates ammonium inhibition of complete nitrification.</title>
        <authorList>
            <person name="Sakoula D."/>
            <person name="Koch H."/>
            <person name="Frank J."/>
            <person name="Jetten M.S.M."/>
            <person name="van Kessel M.A.H.J."/>
            <person name="Lucker S."/>
        </authorList>
    </citation>
    <scope>NUCLEOTIDE SEQUENCE [LARGE SCALE GENOMIC DNA]</scope>
    <source>
        <strain evidence="11">Comreactor17</strain>
    </source>
</reference>
<dbReference type="KEGG" id="nkf:Nkreftii_003017"/>
<keyword evidence="5" id="KW-0067">ATP-binding</keyword>
<feature type="transmembrane region" description="Helical" evidence="9">
    <location>
        <begin position="918"/>
        <end position="938"/>
    </location>
</feature>
<dbReference type="InterPro" id="IPR018303">
    <property type="entry name" value="ATPase_P-typ_P_site"/>
</dbReference>
<dbReference type="AlphaFoldDB" id="A0A7S8FG86"/>
<evidence type="ECO:0000256" key="9">
    <source>
        <dbReference type="SAM" id="Phobius"/>
    </source>
</evidence>
<dbReference type="EMBL" id="CP047423">
    <property type="protein sequence ID" value="QPD05243.1"/>
    <property type="molecule type" value="Genomic_DNA"/>
</dbReference>
<evidence type="ECO:0000256" key="7">
    <source>
        <dbReference type="ARBA" id="ARBA00022989"/>
    </source>
</evidence>
<dbReference type="Gene3D" id="1.20.1110.10">
    <property type="entry name" value="Calcium-transporting ATPase, transmembrane domain"/>
    <property type="match status" value="1"/>
</dbReference>
<dbReference type="Pfam" id="PF08282">
    <property type="entry name" value="Hydrolase_3"/>
    <property type="match status" value="1"/>
</dbReference>
<keyword evidence="3 9" id="KW-0812">Transmembrane</keyword>
<feature type="transmembrane region" description="Helical" evidence="9">
    <location>
        <begin position="884"/>
        <end position="906"/>
    </location>
</feature>
<feature type="transmembrane region" description="Helical" evidence="9">
    <location>
        <begin position="259"/>
        <end position="280"/>
    </location>
</feature>
<dbReference type="Gene3D" id="3.40.1110.10">
    <property type="entry name" value="Calcium-transporting ATPase, cytoplasmic domain N"/>
    <property type="match status" value="1"/>
</dbReference>
<dbReference type="GO" id="GO:0006883">
    <property type="term" value="P:intracellular sodium ion homeostasis"/>
    <property type="evidence" value="ECO:0007669"/>
    <property type="project" value="TreeGrafter"/>
</dbReference>
<protein>
    <submittedName>
        <fullName evidence="11">Calcium-transporting ATPase</fullName>
    </submittedName>
</protein>
<dbReference type="InterPro" id="IPR050510">
    <property type="entry name" value="Cation_transp_ATPase_P-type"/>
</dbReference>
<dbReference type="InterPro" id="IPR044492">
    <property type="entry name" value="P_typ_ATPase_HD_dom"/>
</dbReference>
<dbReference type="InterPro" id="IPR023299">
    <property type="entry name" value="ATPase_P-typ_cyto_dom_N"/>
</dbReference>
<name>A0A7S8FG86_9BACT</name>
<dbReference type="InterPro" id="IPR001757">
    <property type="entry name" value="P_typ_ATPase"/>
</dbReference>
<accession>A0A7S8FG86</accession>
<dbReference type="PRINTS" id="PR00120">
    <property type="entry name" value="HATPASE"/>
</dbReference>
<dbReference type="Pfam" id="PF00122">
    <property type="entry name" value="E1-E2_ATPase"/>
    <property type="match status" value="1"/>
</dbReference>
<dbReference type="SFLD" id="SFLDG00002">
    <property type="entry name" value="C1.7:_P-type_atpase_like"/>
    <property type="match status" value="1"/>
</dbReference>
<evidence type="ECO:0000256" key="1">
    <source>
        <dbReference type="ARBA" id="ARBA00004141"/>
    </source>
</evidence>
<dbReference type="InterPro" id="IPR036412">
    <property type="entry name" value="HAD-like_sf"/>
</dbReference>
<dbReference type="SUPFAM" id="SSF81665">
    <property type="entry name" value="Calcium ATPase, transmembrane domain M"/>
    <property type="match status" value="1"/>
</dbReference>
<keyword evidence="4" id="KW-0547">Nucleotide-binding</keyword>
<feature type="transmembrane region" description="Helical" evidence="9">
    <location>
        <begin position="92"/>
        <end position="111"/>
    </location>
</feature>
<dbReference type="SUPFAM" id="SSF81653">
    <property type="entry name" value="Calcium ATPase, transduction domain A"/>
    <property type="match status" value="1"/>
</dbReference>
<dbReference type="InterPro" id="IPR059000">
    <property type="entry name" value="ATPase_P-type_domA"/>
</dbReference>
<dbReference type="InterPro" id="IPR023298">
    <property type="entry name" value="ATPase_P-typ_TM_dom_sf"/>
</dbReference>
<keyword evidence="7 9" id="KW-1133">Transmembrane helix</keyword>
<comment type="subcellular location">
    <subcellularLocation>
        <location evidence="1">Membrane</location>
        <topology evidence="1">Multi-pass membrane protein</topology>
    </subcellularLocation>
</comment>
<dbReference type="PRINTS" id="PR00119">
    <property type="entry name" value="CATATPASE"/>
</dbReference>
<feature type="transmembrane region" description="Helical" evidence="9">
    <location>
        <begin position="292"/>
        <end position="317"/>
    </location>
</feature>
<dbReference type="InterPro" id="IPR023214">
    <property type="entry name" value="HAD_sf"/>
</dbReference>
<dbReference type="GO" id="GO:1990573">
    <property type="term" value="P:potassium ion import across plasma membrane"/>
    <property type="evidence" value="ECO:0007669"/>
    <property type="project" value="TreeGrafter"/>
</dbReference>
<feature type="domain" description="Cation-transporting P-type ATPase N-terminal" evidence="10">
    <location>
        <begin position="17"/>
        <end position="91"/>
    </location>
</feature>
<dbReference type="InterPro" id="IPR008250">
    <property type="entry name" value="ATPase_P-typ_transduc_dom_A_sf"/>
</dbReference>
<dbReference type="PANTHER" id="PTHR43294:SF20">
    <property type="entry name" value="P-TYPE ATPASE"/>
    <property type="match status" value="1"/>
</dbReference>
<dbReference type="Pfam" id="PF00690">
    <property type="entry name" value="Cation_ATPase_N"/>
    <property type="match status" value="1"/>
</dbReference>
<evidence type="ECO:0000256" key="3">
    <source>
        <dbReference type="ARBA" id="ARBA00022692"/>
    </source>
</evidence>
<dbReference type="Pfam" id="PF13246">
    <property type="entry name" value="Cation_ATPase"/>
    <property type="match status" value="1"/>
</dbReference>
<dbReference type="NCBIfam" id="TIGR01494">
    <property type="entry name" value="ATPase_P-type"/>
    <property type="match status" value="2"/>
</dbReference>
<dbReference type="PANTHER" id="PTHR43294">
    <property type="entry name" value="SODIUM/POTASSIUM-TRANSPORTING ATPASE SUBUNIT ALPHA"/>
    <property type="match status" value="1"/>
</dbReference>
<dbReference type="SUPFAM" id="SSF81660">
    <property type="entry name" value="Metal cation-transporting ATPase, ATP-binding domain N"/>
    <property type="match status" value="1"/>
</dbReference>
<dbReference type="GO" id="GO:0005524">
    <property type="term" value="F:ATP binding"/>
    <property type="evidence" value="ECO:0007669"/>
    <property type="project" value="UniProtKB-KW"/>
</dbReference>
<dbReference type="GO" id="GO:0005391">
    <property type="term" value="F:P-type sodium:potassium-exchanging transporter activity"/>
    <property type="evidence" value="ECO:0007669"/>
    <property type="project" value="TreeGrafter"/>
</dbReference>
<sequence>MNAPITTTAREERQNIGMWRFSTEDLARQVKADPEHGLAAEEARQRLDRQGANELPESPPPSLLSLFLSQFTSVIVWVLIGAAVISGLLEDWLDAAAILTIVLVNGVLGFVQEFRAERSLAALRKMSVATARVVRDGTLRVIPAREVVSGDVVLLEAGDRIPADARLVYTTNFHTQEASLTGESTPVEKGAQAIDRSDVPLAERSNMVFMGTVAVSGKARALVTATGLETELGHIAAMIQKAAEAERAETPLQQRLEQFGYTLLWLALGVVSVVFVLGYLRGEPAMTMFLTSVSLAVAAVPEGLPAVVTITLALGVTRMVRRNALIRKLPAVETLGSATVICSDKTGTLTKNEMTVTKLFVGEKVFDVTGEGYEPVGEIREALDVKREAPSDDRTNLWSMVHGEGVTSDNSVAFIPHASPLTAEVCKLLTAAVLCNGATVKEREGTWQVIGDPTEGALLVAAAKAGLRMEELEPTHQFLGEVPFDPERKMMTIVRQSSDGPVAYVKGAPDVLLGRCTHRLGPNETIEPLSDSTRASVLDANAQFAHHALRVLGLGQRRLARKPESYHSSELEQQLVFLGLAAMKDPLRPEAKIAVQACHAAGIRTVMITGDHKDTATAIAEELRGVKEPIQSLSGSELDRLSDDELVRAIEQVAVYARVTAEHKLRIVKAWKSTGAVVAMTGDGVNDAPAVKAADIGVAMGITGTDVTKEAADMVVTDDNFASIAAAVEEGRGIFDNIRKAVHFLLSCNVSEVLVMLFATLLGLPLPLLPIQILWMNLVTDGFPALALAVDPKAPDLMKRRPRSPEARLLDRGSLAAIGFEGLMLSAIALGAFSYSLYGLHQDVEQARTVAFTVLVINQLVHAFNCRSDRWSLFQVGFGTNRPLLLAFMLSLGIQVALLTVPAAAPIFKVVPLPVEDWVLMGATGILPFVIMEAVKWWRRT</sequence>
<dbReference type="SFLD" id="SFLDS00003">
    <property type="entry name" value="Haloacid_Dehalogenase"/>
    <property type="match status" value="1"/>
</dbReference>
<evidence type="ECO:0000256" key="6">
    <source>
        <dbReference type="ARBA" id="ARBA00022967"/>
    </source>
</evidence>
<evidence type="ECO:0000256" key="5">
    <source>
        <dbReference type="ARBA" id="ARBA00022840"/>
    </source>
</evidence>
<comment type="similarity">
    <text evidence="2">Belongs to the cation transport ATPase (P-type) (TC 3.A.3) family. Type IIA subfamily.</text>
</comment>
<keyword evidence="6" id="KW-1278">Translocase</keyword>
<dbReference type="SFLD" id="SFLDF00027">
    <property type="entry name" value="p-type_atpase"/>
    <property type="match status" value="1"/>
</dbReference>
<dbReference type="Gene3D" id="3.40.50.1000">
    <property type="entry name" value="HAD superfamily/HAD-like"/>
    <property type="match status" value="1"/>
</dbReference>
<dbReference type="Gene3D" id="2.70.150.10">
    <property type="entry name" value="Calcium-transporting ATPase, cytoplasmic transduction domain A"/>
    <property type="match status" value="1"/>
</dbReference>
<dbReference type="Proteomes" id="UP000593737">
    <property type="component" value="Chromosome"/>
</dbReference>
<evidence type="ECO:0000256" key="2">
    <source>
        <dbReference type="ARBA" id="ARBA00005675"/>
    </source>
</evidence>
<dbReference type="GO" id="GO:0016887">
    <property type="term" value="F:ATP hydrolysis activity"/>
    <property type="evidence" value="ECO:0007669"/>
    <property type="project" value="InterPro"/>
</dbReference>
<gene>
    <name evidence="11" type="ORF">Nkreftii_003017</name>
</gene>
<feature type="transmembrane region" description="Helical" evidence="9">
    <location>
        <begin position="63"/>
        <end position="86"/>
    </location>
</feature>
<dbReference type="GO" id="GO:1902600">
    <property type="term" value="P:proton transmembrane transport"/>
    <property type="evidence" value="ECO:0007669"/>
    <property type="project" value="TreeGrafter"/>
</dbReference>
<evidence type="ECO:0000313" key="11">
    <source>
        <dbReference type="EMBL" id="QPD05243.1"/>
    </source>
</evidence>
<dbReference type="InterPro" id="IPR004014">
    <property type="entry name" value="ATPase_P-typ_cation-transptr_N"/>
</dbReference>
<dbReference type="Pfam" id="PF00689">
    <property type="entry name" value="Cation_ATPase_C"/>
    <property type="match status" value="1"/>
</dbReference>